<keyword evidence="3" id="KW-1185">Reference proteome</keyword>
<reference evidence="2" key="1">
    <citation type="submission" date="2021-06" db="EMBL/GenBank/DDBJ databases">
        <authorList>
            <person name="Hodson N. C."/>
            <person name="Mongue J. A."/>
            <person name="Jaron S. K."/>
        </authorList>
    </citation>
    <scope>NUCLEOTIDE SEQUENCE</scope>
</reference>
<gene>
    <name evidence="2" type="ORF">AFUS01_LOCUS27536</name>
</gene>
<sequence>EPTIVHQPPARIDATLGEKVHMKCDADGRPSPALCWSRIGYGGSLTAVGSGQELILDNILYQEAGNYRCVAHNRLGLEERRVQTHDVQVVVTGTKSTDPPLSFPFQAHQHDQRLLG</sequence>
<dbReference type="SMART" id="SM00409">
    <property type="entry name" value="IG"/>
    <property type="match status" value="1"/>
</dbReference>
<evidence type="ECO:0000313" key="2">
    <source>
        <dbReference type="EMBL" id="CAG7816945.1"/>
    </source>
</evidence>
<evidence type="ECO:0000313" key="3">
    <source>
        <dbReference type="Proteomes" id="UP000708208"/>
    </source>
</evidence>
<dbReference type="EMBL" id="CAJVCH010382739">
    <property type="protein sequence ID" value="CAG7816945.1"/>
    <property type="molecule type" value="Genomic_DNA"/>
</dbReference>
<dbReference type="InterPro" id="IPR007110">
    <property type="entry name" value="Ig-like_dom"/>
</dbReference>
<dbReference type="AlphaFoldDB" id="A0A8J2KL14"/>
<dbReference type="Pfam" id="PF13927">
    <property type="entry name" value="Ig_3"/>
    <property type="match status" value="1"/>
</dbReference>
<dbReference type="OrthoDB" id="9442762at2759"/>
<accession>A0A8J2KL14</accession>
<organism evidence="2 3">
    <name type="scientific">Allacma fusca</name>
    <dbReference type="NCBI Taxonomy" id="39272"/>
    <lineage>
        <taxon>Eukaryota</taxon>
        <taxon>Metazoa</taxon>
        <taxon>Ecdysozoa</taxon>
        <taxon>Arthropoda</taxon>
        <taxon>Hexapoda</taxon>
        <taxon>Collembola</taxon>
        <taxon>Symphypleona</taxon>
        <taxon>Sminthuridae</taxon>
        <taxon>Allacma</taxon>
    </lineage>
</organism>
<dbReference type="InterPro" id="IPR003599">
    <property type="entry name" value="Ig_sub"/>
</dbReference>
<feature type="non-terminal residue" evidence="2">
    <location>
        <position position="1"/>
    </location>
</feature>
<dbReference type="InterPro" id="IPR003598">
    <property type="entry name" value="Ig_sub2"/>
</dbReference>
<comment type="caution">
    <text evidence="2">The sequence shown here is derived from an EMBL/GenBank/DDBJ whole genome shotgun (WGS) entry which is preliminary data.</text>
</comment>
<dbReference type="PROSITE" id="PS50835">
    <property type="entry name" value="IG_LIKE"/>
    <property type="match status" value="1"/>
</dbReference>
<dbReference type="SMART" id="SM00408">
    <property type="entry name" value="IGc2"/>
    <property type="match status" value="1"/>
</dbReference>
<protein>
    <recommendedName>
        <fullName evidence="1">Ig-like domain-containing protein</fullName>
    </recommendedName>
</protein>
<evidence type="ECO:0000259" key="1">
    <source>
        <dbReference type="PROSITE" id="PS50835"/>
    </source>
</evidence>
<name>A0A8J2KL14_9HEXA</name>
<dbReference type="Proteomes" id="UP000708208">
    <property type="component" value="Unassembled WGS sequence"/>
</dbReference>
<proteinExistence type="predicted"/>
<feature type="domain" description="Ig-like" evidence="1">
    <location>
        <begin position="2"/>
        <end position="83"/>
    </location>
</feature>